<dbReference type="PANTHER" id="PTHR47235">
    <property type="entry name" value="BLR6548 PROTEIN"/>
    <property type="match status" value="1"/>
</dbReference>
<dbReference type="InterPro" id="IPR028081">
    <property type="entry name" value="Leu-bd"/>
</dbReference>
<gene>
    <name evidence="5" type="ORF">NBRC116598_24160</name>
</gene>
<dbReference type="Pfam" id="PF13458">
    <property type="entry name" value="Peripla_BP_6"/>
    <property type="match status" value="1"/>
</dbReference>
<organism evidence="5 6">
    <name type="scientific">Pseudophaeobacter arcticus</name>
    <dbReference type="NCBI Taxonomy" id="385492"/>
    <lineage>
        <taxon>Bacteria</taxon>
        <taxon>Pseudomonadati</taxon>
        <taxon>Pseudomonadota</taxon>
        <taxon>Alphaproteobacteria</taxon>
        <taxon>Rhodobacterales</taxon>
        <taxon>Paracoccaceae</taxon>
        <taxon>Pseudophaeobacter</taxon>
    </lineage>
</organism>
<accession>A0ABQ0AM72</accession>
<sequence length="393" mass="41349">MEMKTLTSKLMAGTLMAGAVALSAGSAAQADSQGVTDSEVVFGSVNDLSGIFAAVGVPATNGANLRFEEANAAGGVHGRQIRFVVEDNGYQIPRAMQGYNKLLNRDKVFGMLLSLGTPMNIAGFKLLDPKGIPNVGPLSSARQMLQDPVDNKFIGFSSYYDQVDAGVTYLAGEFDAKEICSMYIPSDFGKEIQESAVETAEKLGLTYAAETSHKPDELDFVGSLTKLKAAGCDVVALGLGVRQGITVVGTAKKLGWTDVKFLNTSAGFLGVVAAVPGGVTEGLYAAAGWVDLVARAEEEAPAQFIAAYEAKFGQPAGGFAMLGYSAADTVVRALEAAGQDLTQEAFVKGMESLAYFDELTDTQISYSAEDHRGADDIVISVVEAGKWKELSRQ</sequence>
<dbReference type="CDD" id="cd06343">
    <property type="entry name" value="PBP1_ABC_ligand_binding-like"/>
    <property type="match status" value="1"/>
</dbReference>
<evidence type="ECO:0000313" key="6">
    <source>
        <dbReference type="Proteomes" id="UP001441944"/>
    </source>
</evidence>
<comment type="caution">
    <text evidence="5">The sequence shown here is derived from an EMBL/GenBank/DDBJ whole genome shotgun (WGS) entry which is preliminary data.</text>
</comment>
<dbReference type="PANTHER" id="PTHR47235:SF1">
    <property type="entry name" value="BLR6548 PROTEIN"/>
    <property type="match status" value="1"/>
</dbReference>
<reference evidence="5 6" key="1">
    <citation type="submission" date="2024-04" db="EMBL/GenBank/DDBJ databases">
        <title>Draft genome sequence of Pseudophaeobacter arcticus NBRC 116598.</title>
        <authorList>
            <person name="Miyakawa T."/>
            <person name="Kusuya Y."/>
            <person name="Miura T."/>
        </authorList>
    </citation>
    <scope>NUCLEOTIDE SEQUENCE [LARGE SCALE GENOMIC DNA]</scope>
    <source>
        <strain evidence="5 6">SU-CL00105</strain>
    </source>
</reference>
<evidence type="ECO:0000256" key="2">
    <source>
        <dbReference type="ARBA" id="ARBA00022729"/>
    </source>
</evidence>
<feature type="domain" description="Leucine-binding protein" evidence="4">
    <location>
        <begin position="40"/>
        <end position="384"/>
    </location>
</feature>
<dbReference type="Proteomes" id="UP001441944">
    <property type="component" value="Unassembled WGS sequence"/>
</dbReference>
<protein>
    <submittedName>
        <fullName evidence="5">ABC transporter substrate-binding protein</fullName>
    </submittedName>
</protein>
<dbReference type="EMBL" id="BAABWU010000008">
    <property type="protein sequence ID" value="GAA6196972.1"/>
    <property type="molecule type" value="Genomic_DNA"/>
</dbReference>
<dbReference type="SUPFAM" id="SSF53822">
    <property type="entry name" value="Periplasmic binding protein-like I"/>
    <property type="match status" value="1"/>
</dbReference>
<dbReference type="InterPro" id="IPR028082">
    <property type="entry name" value="Peripla_BP_I"/>
</dbReference>
<evidence type="ECO:0000259" key="4">
    <source>
        <dbReference type="Pfam" id="PF13458"/>
    </source>
</evidence>
<proteinExistence type="inferred from homology"/>
<keyword evidence="2 3" id="KW-0732">Signal</keyword>
<evidence type="ECO:0000256" key="1">
    <source>
        <dbReference type="ARBA" id="ARBA00010062"/>
    </source>
</evidence>
<name>A0ABQ0AM72_9RHOB</name>
<keyword evidence="6" id="KW-1185">Reference proteome</keyword>
<comment type="similarity">
    <text evidence="1">Belongs to the leucine-binding protein family.</text>
</comment>
<dbReference type="Gene3D" id="3.40.50.2300">
    <property type="match status" value="2"/>
</dbReference>
<evidence type="ECO:0000256" key="3">
    <source>
        <dbReference type="SAM" id="SignalP"/>
    </source>
</evidence>
<feature type="chain" id="PRO_5047207058" evidence="3">
    <location>
        <begin position="31"/>
        <end position="393"/>
    </location>
</feature>
<feature type="signal peptide" evidence="3">
    <location>
        <begin position="1"/>
        <end position="30"/>
    </location>
</feature>
<evidence type="ECO:0000313" key="5">
    <source>
        <dbReference type="EMBL" id="GAA6196972.1"/>
    </source>
</evidence>